<dbReference type="SUPFAM" id="SSF52200">
    <property type="entry name" value="Toll/Interleukin receptor TIR domain"/>
    <property type="match status" value="1"/>
</dbReference>
<dbReference type="InterPro" id="IPR027417">
    <property type="entry name" value="P-loop_NTPase"/>
</dbReference>
<dbReference type="Pfam" id="PF13614">
    <property type="entry name" value="AAA_31"/>
    <property type="match status" value="1"/>
</dbReference>
<protein>
    <submittedName>
        <fullName evidence="2">TIR domain-containing protein</fullName>
    </submittedName>
</protein>
<name>A0A3M9NMQ1_9BACT</name>
<dbReference type="PANTHER" id="PTHR13696:SF52">
    <property type="entry name" value="PARA FAMILY PROTEIN CT_582"/>
    <property type="match status" value="1"/>
</dbReference>
<reference evidence="2 3" key="1">
    <citation type="submission" date="2018-11" db="EMBL/GenBank/DDBJ databases">
        <title>Draft genome sequence of Ferruginibacter sp. BO-59.</title>
        <authorList>
            <person name="Im W.T."/>
        </authorList>
    </citation>
    <scope>NUCLEOTIDE SEQUENCE [LARGE SCALE GENOMIC DNA]</scope>
    <source>
        <strain evidence="2 3">BO-59</strain>
    </source>
</reference>
<dbReference type="SUPFAM" id="SSF52540">
    <property type="entry name" value="P-loop containing nucleoside triphosphate hydrolases"/>
    <property type="match status" value="1"/>
</dbReference>
<dbReference type="EMBL" id="RJJR01000002">
    <property type="protein sequence ID" value="RNI38944.1"/>
    <property type="molecule type" value="Genomic_DNA"/>
</dbReference>
<keyword evidence="3" id="KW-1185">Reference proteome</keyword>
<gene>
    <name evidence="2" type="ORF">EFY79_04600</name>
</gene>
<accession>A0A3M9NMQ1</accession>
<dbReference type="PROSITE" id="PS50104">
    <property type="entry name" value="TIR"/>
    <property type="match status" value="1"/>
</dbReference>
<dbReference type="GO" id="GO:0007165">
    <property type="term" value="P:signal transduction"/>
    <property type="evidence" value="ECO:0007669"/>
    <property type="project" value="InterPro"/>
</dbReference>
<feature type="domain" description="TIR" evidence="1">
    <location>
        <begin position="328"/>
        <end position="477"/>
    </location>
</feature>
<dbReference type="Gene3D" id="3.40.50.10140">
    <property type="entry name" value="Toll/interleukin-1 receptor homology (TIR) domain"/>
    <property type="match status" value="1"/>
</dbReference>
<comment type="caution">
    <text evidence="2">The sequence shown here is derived from an EMBL/GenBank/DDBJ whole genome shotgun (WGS) entry which is preliminary data.</text>
</comment>
<dbReference type="Gene3D" id="3.40.50.300">
    <property type="entry name" value="P-loop containing nucleotide triphosphate hydrolases"/>
    <property type="match status" value="1"/>
</dbReference>
<dbReference type="RefSeq" id="WP_123119509.1">
    <property type="nucleotide sequence ID" value="NZ_RJJR01000002.1"/>
</dbReference>
<dbReference type="InterPro" id="IPR035897">
    <property type="entry name" value="Toll_tir_struct_dom_sf"/>
</dbReference>
<evidence type="ECO:0000259" key="1">
    <source>
        <dbReference type="PROSITE" id="PS50104"/>
    </source>
</evidence>
<dbReference type="InterPro" id="IPR050678">
    <property type="entry name" value="DNA_Partitioning_ATPase"/>
</dbReference>
<dbReference type="PANTHER" id="PTHR13696">
    <property type="entry name" value="P-LOOP CONTAINING NUCLEOSIDE TRIPHOSPHATE HYDROLASE"/>
    <property type="match status" value="1"/>
</dbReference>
<dbReference type="NCBIfam" id="NF047398">
    <property type="entry name" value="AAA_KGGVGR"/>
    <property type="match status" value="1"/>
</dbReference>
<sequence>MSSIITFYSYKGGVGRSMSLANIAFELSKRNKKILIVDWDLEAPGLERYFNAFQINNEGEGLLSLLSEFKKNNTVDYTNYLWTISTDFKHPIYLLPSGREKDPIKYTTELERFNWEDFFKPEGGGMHLENLRNQWLQDFDFVLIDSRTGLSDASGVCTIMLPDVVIPMFTANYQSLFGIRDIMNFIQSSRQRLAVDRMTLTILPLPSRFGTRVEFKESQEWLDRIADILKNCFSDWLPKWIEPRYMLEQIKIPQVDYFSFGEKLAVVEQGTNDPEGMGFIYSKIADFISSDFTDIENFVGKNYFEEKKSYYHYTKELKATEEKKEKKYNYDLFISYPRSVYQWVREVMLPTLTEYLGDELGYKPQIYFDAGEMVPGNDWNDTFKAALEGSKVFIFVFSDSELSSNFLNSDLLVAEAIQKTLKTNILFPVLFRKGYGELNLPPSIFKIQPVDLSSFSKEAITGSTKLNAQFGNVIEQFVQTLASSIREIDKKDQNVIPTEKDIHVEIESLAYAYENLRKQMPSGNTRTRLMQDIVEKMKSKASEAELILPSLTNSSSPGKRLAAIAILQEKPKIEYVDWLADHTGDNEKPFVGYQASVGIYLASRNLIDKKALSGAIDRAFENVDKYPYKDPNQISVLESAKAQLSFKS</sequence>
<evidence type="ECO:0000313" key="2">
    <source>
        <dbReference type="EMBL" id="RNI38944.1"/>
    </source>
</evidence>
<organism evidence="2 3">
    <name type="scientific">Hanamia caeni</name>
    <dbReference type="NCBI Taxonomy" id="2294116"/>
    <lineage>
        <taxon>Bacteria</taxon>
        <taxon>Pseudomonadati</taxon>
        <taxon>Bacteroidota</taxon>
        <taxon>Chitinophagia</taxon>
        <taxon>Chitinophagales</taxon>
        <taxon>Chitinophagaceae</taxon>
        <taxon>Hanamia</taxon>
    </lineage>
</organism>
<dbReference type="Pfam" id="PF13676">
    <property type="entry name" value="TIR_2"/>
    <property type="match status" value="1"/>
</dbReference>
<dbReference type="InterPro" id="IPR000157">
    <property type="entry name" value="TIR_dom"/>
</dbReference>
<proteinExistence type="predicted"/>
<dbReference type="InterPro" id="IPR025669">
    <property type="entry name" value="AAA_dom"/>
</dbReference>
<dbReference type="OrthoDB" id="9815116at2"/>
<dbReference type="Proteomes" id="UP000267223">
    <property type="component" value="Unassembled WGS sequence"/>
</dbReference>
<evidence type="ECO:0000313" key="3">
    <source>
        <dbReference type="Proteomes" id="UP000267223"/>
    </source>
</evidence>
<dbReference type="AlphaFoldDB" id="A0A3M9NMQ1"/>